<dbReference type="OrthoDB" id="415845at2759"/>
<evidence type="ECO:0000313" key="3">
    <source>
        <dbReference type="Proteomes" id="UP000649617"/>
    </source>
</evidence>
<feature type="coiled-coil region" evidence="1">
    <location>
        <begin position="5"/>
        <end position="39"/>
    </location>
</feature>
<feature type="non-terminal residue" evidence="2">
    <location>
        <position position="1"/>
    </location>
</feature>
<dbReference type="Proteomes" id="UP000649617">
    <property type="component" value="Unassembled WGS sequence"/>
</dbReference>
<dbReference type="AlphaFoldDB" id="A0A812VKE0"/>
<name>A0A812VKE0_SYMPI</name>
<keyword evidence="3" id="KW-1185">Reference proteome</keyword>
<feature type="coiled-coil region" evidence="1">
    <location>
        <begin position="68"/>
        <end position="134"/>
    </location>
</feature>
<accession>A0A812VKE0</accession>
<gene>
    <name evidence="2" type="ORF">SPIL2461_LOCUS16410</name>
</gene>
<protein>
    <submittedName>
        <fullName evidence="2">Uncharacterized protein</fullName>
    </submittedName>
</protein>
<comment type="caution">
    <text evidence="2">The sequence shown here is derived from an EMBL/GenBank/DDBJ whole genome shotgun (WGS) entry which is preliminary data.</text>
</comment>
<evidence type="ECO:0000256" key="1">
    <source>
        <dbReference type="SAM" id="Coils"/>
    </source>
</evidence>
<keyword evidence="1" id="KW-0175">Coiled coil</keyword>
<reference evidence="2" key="1">
    <citation type="submission" date="2021-02" db="EMBL/GenBank/DDBJ databases">
        <authorList>
            <person name="Dougan E. K."/>
            <person name="Rhodes N."/>
            <person name="Thang M."/>
            <person name="Chan C."/>
        </authorList>
    </citation>
    <scope>NUCLEOTIDE SEQUENCE</scope>
</reference>
<proteinExistence type="predicted"/>
<evidence type="ECO:0000313" key="2">
    <source>
        <dbReference type="EMBL" id="CAE7626431.1"/>
    </source>
</evidence>
<dbReference type="EMBL" id="CAJNIZ010042575">
    <property type="protein sequence ID" value="CAE7626431.1"/>
    <property type="molecule type" value="Genomic_DNA"/>
</dbReference>
<sequence length="197" mass="22568">VGLARQRATERLSGLRREKAALCAELEVAKRALVAAEAEVAASDEHLCAQEQAVASVRHQCRAKAQSLEKLKAVKEEFFREVAEEKRRRQELREKIRAWLAEQEAAEKVLQAKVDQQPKELESLKEQREAMRRRSVEAGIVTAAERQRAEESRTVIPLYKKQREEILEEIRDLIVQDDAAKQELEKVQGTLLAKQHK</sequence>
<feature type="non-terminal residue" evidence="2">
    <location>
        <position position="197"/>
    </location>
</feature>
<organism evidence="2 3">
    <name type="scientific">Symbiodinium pilosum</name>
    <name type="common">Dinoflagellate</name>
    <dbReference type="NCBI Taxonomy" id="2952"/>
    <lineage>
        <taxon>Eukaryota</taxon>
        <taxon>Sar</taxon>
        <taxon>Alveolata</taxon>
        <taxon>Dinophyceae</taxon>
        <taxon>Suessiales</taxon>
        <taxon>Symbiodiniaceae</taxon>
        <taxon>Symbiodinium</taxon>
    </lineage>
</organism>